<proteinExistence type="predicted"/>
<comment type="caution">
    <text evidence="2">The sequence shown here is derived from an EMBL/GenBank/DDBJ whole genome shotgun (WGS) entry which is preliminary data.</text>
</comment>
<evidence type="ECO:0000313" key="2">
    <source>
        <dbReference type="EMBL" id="RUO57407.1"/>
    </source>
</evidence>
<reference evidence="3" key="1">
    <citation type="journal article" date="2018" name="Front. Microbiol.">
        <title>Genome-Based Analysis Reveals the Taxonomy and Diversity of the Family Idiomarinaceae.</title>
        <authorList>
            <person name="Liu Y."/>
            <person name="Lai Q."/>
            <person name="Shao Z."/>
        </authorList>
    </citation>
    <scope>NUCLEOTIDE SEQUENCE [LARGE SCALE GENOMIC DNA]</scope>
    <source>
        <strain evidence="3">F23</strain>
    </source>
</reference>
<accession>A0A432Y8Y1</accession>
<evidence type="ECO:0000313" key="3">
    <source>
        <dbReference type="Proteomes" id="UP000287330"/>
    </source>
</evidence>
<feature type="domain" description="DUF6436" evidence="1">
    <location>
        <begin position="64"/>
        <end position="181"/>
    </location>
</feature>
<organism evidence="2 3">
    <name type="scientific">Idiomarina fontislapidosi</name>
    <dbReference type="NCBI Taxonomy" id="263723"/>
    <lineage>
        <taxon>Bacteria</taxon>
        <taxon>Pseudomonadati</taxon>
        <taxon>Pseudomonadota</taxon>
        <taxon>Gammaproteobacteria</taxon>
        <taxon>Alteromonadales</taxon>
        <taxon>Idiomarinaceae</taxon>
        <taxon>Idiomarina</taxon>
    </lineage>
</organism>
<dbReference type="Proteomes" id="UP000287330">
    <property type="component" value="Unassembled WGS sequence"/>
</dbReference>
<name>A0A432Y8Y1_9GAMM</name>
<protein>
    <submittedName>
        <fullName evidence="2">Thioredoxin</fullName>
    </submittedName>
</protein>
<dbReference type="Pfam" id="PF20029">
    <property type="entry name" value="DUF6436"/>
    <property type="match status" value="1"/>
</dbReference>
<dbReference type="AlphaFoldDB" id="A0A432Y8Y1"/>
<dbReference type="EMBL" id="PIPV01000002">
    <property type="protein sequence ID" value="RUO57407.1"/>
    <property type="molecule type" value="Genomic_DNA"/>
</dbReference>
<dbReference type="InterPro" id="IPR045494">
    <property type="entry name" value="DUF6436"/>
</dbReference>
<gene>
    <name evidence="2" type="ORF">CWE25_02800</name>
</gene>
<sequence>MSVDKRLRKLVAIALCALLVVVALSTYLLYQPLTWFDKSGALQAQLTEGQVGKRLGQWLNKQGYPTESRVFHVMDATCACNWRTQAHKQVVMRRVTANEGANVTLSLAELPGLKDWLPATPAVILFDADGELIYLGPYADGAFCNTESSFIEPLIDHVSTRVSDMDAGWVNTVARGCYCPTS</sequence>
<keyword evidence="3" id="KW-1185">Reference proteome</keyword>
<evidence type="ECO:0000259" key="1">
    <source>
        <dbReference type="Pfam" id="PF20029"/>
    </source>
</evidence>